<evidence type="ECO:0000259" key="2">
    <source>
        <dbReference type="Pfam" id="PF08212"/>
    </source>
</evidence>
<sequence>MPGLKPTRGKNSLGYYSSSSDDDDSSVTVRKKVLPVDKVDLNSYMGKWYQVYTSLSPLLTFELGGRNATAVYTKTDRPDVVAVLNRNEPSYLPAQEIRGWARASGNRPGVFHVTLGAGAASNAENAVFRAPGNYWIVALGPKDGNLYQWSVVTNSSKSQLYILCRNPQVFKKTHEKEVLKLTTEMGFTTTWNRPRATEQSHD</sequence>
<dbReference type="EMBL" id="MN740557">
    <property type="protein sequence ID" value="QHU33404.1"/>
    <property type="molecule type" value="Genomic_DNA"/>
</dbReference>
<organism evidence="3">
    <name type="scientific">viral metagenome</name>
    <dbReference type="NCBI Taxonomy" id="1070528"/>
    <lineage>
        <taxon>unclassified sequences</taxon>
        <taxon>metagenomes</taxon>
        <taxon>organismal metagenomes</taxon>
    </lineage>
</organism>
<accession>A0A6C0LV13</accession>
<proteinExistence type="predicted"/>
<name>A0A6C0LV13_9ZZZZ</name>
<evidence type="ECO:0000256" key="1">
    <source>
        <dbReference type="SAM" id="MobiDB-lite"/>
    </source>
</evidence>
<dbReference type="PANTHER" id="PTHR10612:SF34">
    <property type="entry name" value="APOLIPOPROTEIN D"/>
    <property type="match status" value="1"/>
</dbReference>
<feature type="region of interest" description="Disordered" evidence="1">
    <location>
        <begin position="1"/>
        <end position="25"/>
    </location>
</feature>
<dbReference type="InterPro" id="IPR012674">
    <property type="entry name" value="Calycin"/>
</dbReference>
<dbReference type="PANTHER" id="PTHR10612">
    <property type="entry name" value="APOLIPOPROTEIN D"/>
    <property type="match status" value="1"/>
</dbReference>
<dbReference type="Gene3D" id="2.40.128.20">
    <property type="match status" value="1"/>
</dbReference>
<evidence type="ECO:0000313" key="3">
    <source>
        <dbReference type="EMBL" id="QHU33404.1"/>
    </source>
</evidence>
<dbReference type="InterPro" id="IPR000566">
    <property type="entry name" value="Lipocln_cytosolic_FA-bd_dom"/>
</dbReference>
<feature type="domain" description="Lipocalin/cytosolic fatty-acid binding" evidence="2">
    <location>
        <begin position="39"/>
        <end position="189"/>
    </location>
</feature>
<dbReference type="GO" id="GO:0006950">
    <property type="term" value="P:response to stress"/>
    <property type="evidence" value="ECO:0007669"/>
    <property type="project" value="UniProtKB-ARBA"/>
</dbReference>
<dbReference type="Pfam" id="PF08212">
    <property type="entry name" value="Lipocalin_2"/>
    <property type="match status" value="1"/>
</dbReference>
<protein>
    <recommendedName>
        <fullName evidence="2">Lipocalin/cytosolic fatty-acid binding domain-containing protein</fullName>
    </recommendedName>
</protein>
<dbReference type="SUPFAM" id="SSF50814">
    <property type="entry name" value="Lipocalins"/>
    <property type="match status" value="1"/>
</dbReference>
<dbReference type="AlphaFoldDB" id="A0A6C0LV13"/>
<reference evidence="3" key="1">
    <citation type="journal article" date="2020" name="Nature">
        <title>Giant virus diversity and host interactions through global metagenomics.</title>
        <authorList>
            <person name="Schulz F."/>
            <person name="Roux S."/>
            <person name="Paez-Espino D."/>
            <person name="Jungbluth S."/>
            <person name="Walsh D.A."/>
            <person name="Denef V.J."/>
            <person name="McMahon K.D."/>
            <person name="Konstantinidis K.T."/>
            <person name="Eloe-Fadrosh E.A."/>
            <person name="Kyrpides N.C."/>
            <person name="Woyke T."/>
        </authorList>
    </citation>
    <scope>NUCLEOTIDE SEQUENCE</scope>
    <source>
        <strain evidence="3">GVMAG-S-1016704-121</strain>
    </source>
</reference>